<dbReference type="InterPro" id="IPR000045">
    <property type="entry name" value="Prepilin_IV_endopep_pep"/>
</dbReference>
<dbReference type="PANTHER" id="PTHR30487">
    <property type="entry name" value="TYPE 4 PREPILIN-LIKE PROTEINS LEADER PEPTIDE-PROCESSING ENZYME"/>
    <property type="match status" value="1"/>
</dbReference>
<keyword evidence="5" id="KW-1185">Reference proteome</keyword>
<dbReference type="PANTHER" id="PTHR30487:SF0">
    <property type="entry name" value="PREPILIN LEADER PEPTIDASE_N-METHYLTRANSFERASE-RELATED"/>
    <property type="match status" value="1"/>
</dbReference>
<keyword evidence="2" id="KW-0812">Transmembrane</keyword>
<keyword evidence="2" id="KW-1133">Transmembrane helix</keyword>
<dbReference type="AlphaFoldDB" id="A0A3N5ADK8"/>
<dbReference type="GO" id="GO:0005886">
    <property type="term" value="C:plasma membrane"/>
    <property type="evidence" value="ECO:0007669"/>
    <property type="project" value="TreeGrafter"/>
</dbReference>
<dbReference type="GO" id="GO:0006465">
    <property type="term" value="P:signal peptide processing"/>
    <property type="evidence" value="ECO:0007669"/>
    <property type="project" value="TreeGrafter"/>
</dbReference>
<proteinExistence type="inferred from homology"/>
<feature type="transmembrane region" description="Helical" evidence="2">
    <location>
        <begin position="145"/>
        <end position="162"/>
    </location>
</feature>
<dbReference type="Gene3D" id="1.20.120.1220">
    <property type="match status" value="1"/>
</dbReference>
<keyword evidence="2" id="KW-0472">Membrane</keyword>
<feature type="transmembrane region" description="Helical" evidence="2">
    <location>
        <begin position="25"/>
        <end position="43"/>
    </location>
</feature>
<feature type="transmembrane region" description="Helical" evidence="2">
    <location>
        <begin position="120"/>
        <end position="139"/>
    </location>
</feature>
<dbReference type="Pfam" id="PF01478">
    <property type="entry name" value="Peptidase_A24"/>
    <property type="match status" value="1"/>
</dbReference>
<feature type="transmembrane region" description="Helical" evidence="2">
    <location>
        <begin position="92"/>
        <end position="113"/>
    </location>
</feature>
<reference evidence="4 5" key="1">
    <citation type="submission" date="2018-11" db="EMBL/GenBank/DDBJ databases">
        <title>Genomic Encyclopedia of Type Strains, Phase IV (KMG-IV): sequencing the most valuable type-strain genomes for metagenomic binning, comparative biology and taxonomic classification.</title>
        <authorList>
            <person name="Goeker M."/>
        </authorList>
    </citation>
    <scope>NUCLEOTIDE SEQUENCE [LARGE SCALE GENOMIC DNA]</scope>
    <source>
        <strain evidence="4 5">DSM 102936</strain>
    </source>
</reference>
<name>A0A3N5ADK8_9THEO</name>
<comment type="similarity">
    <text evidence="1">Belongs to the peptidase A24 family.</text>
</comment>
<gene>
    <name evidence="4" type="ORF">EDD75_1837</name>
</gene>
<comment type="caution">
    <text evidence="4">The sequence shown here is derived from an EMBL/GenBank/DDBJ whole genome shotgun (WGS) entry which is preliminary data.</text>
</comment>
<evidence type="ECO:0000313" key="5">
    <source>
        <dbReference type="Proteomes" id="UP000282654"/>
    </source>
</evidence>
<evidence type="ECO:0000259" key="3">
    <source>
        <dbReference type="Pfam" id="PF01478"/>
    </source>
</evidence>
<dbReference type="Proteomes" id="UP000282654">
    <property type="component" value="Unassembled WGS sequence"/>
</dbReference>
<feature type="domain" description="Prepilin type IV endopeptidase peptidase" evidence="3">
    <location>
        <begin position="8"/>
        <end position="107"/>
    </location>
</feature>
<protein>
    <submittedName>
        <fullName evidence="4">Prepilin peptidase CpaA</fullName>
    </submittedName>
</protein>
<organism evidence="4 5">
    <name type="scientific">Thermodesulfitimonas autotrophica</name>
    <dbReference type="NCBI Taxonomy" id="1894989"/>
    <lineage>
        <taxon>Bacteria</taxon>
        <taxon>Bacillati</taxon>
        <taxon>Bacillota</taxon>
        <taxon>Clostridia</taxon>
        <taxon>Thermoanaerobacterales</taxon>
        <taxon>Thermoanaerobacteraceae</taxon>
        <taxon>Thermodesulfitimonas</taxon>
    </lineage>
</organism>
<evidence type="ECO:0000256" key="2">
    <source>
        <dbReference type="SAM" id="Phobius"/>
    </source>
</evidence>
<dbReference type="InterPro" id="IPR050882">
    <property type="entry name" value="Prepilin_peptidase/N-MTase"/>
</dbReference>
<dbReference type="EMBL" id="RKRE01000003">
    <property type="protein sequence ID" value="RPF42727.1"/>
    <property type="molecule type" value="Genomic_DNA"/>
</dbReference>
<evidence type="ECO:0000313" key="4">
    <source>
        <dbReference type="EMBL" id="RPF42727.1"/>
    </source>
</evidence>
<accession>A0A3N5ADK8</accession>
<evidence type="ECO:0000256" key="1">
    <source>
        <dbReference type="ARBA" id="ARBA00005801"/>
    </source>
</evidence>
<feature type="transmembrane region" description="Helical" evidence="2">
    <location>
        <begin position="50"/>
        <end position="72"/>
    </location>
</feature>
<sequence>MQPLEACIMAVASISLVTDLHRRRIYNAVLFPAIIFALLYRGLTGGWASLWEGVAGLGAGVALLLMAYAAGGVGAGDVKLLGAVGACGGPEFVLYTFLAGALLGGVVSGFLLAREKRLWLALKGACLSFVLPGGVRLWLGESGVKFPYGVLFCLGSFVALWLR</sequence>
<dbReference type="GO" id="GO:0004190">
    <property type="term" value="F:aspartic-type endopeptidase activity"/>
    <property type="evidence" value="ECO:0007669"/>
    <property type="project" value="InterPro"/>
</dbReference>